<dbReference type="AlphaFoldDB" id="A0A410P463"/>
<feature type="region of interest" description="Disordered" evidence="1">
    <location>
        <begin position="58"/>
        <end position="91"/>
    </location>
</feature>
<dbReference type="EMBL" id="CP019384">
    <property type="protein sequence ID" value="QAT16902.1"/>
    <property type="molecule type" value="Genomic_DNA"/>
</dbReference>
<name>A0A410P463_VELA1</name>
<evidence type="ECO:0000256" key="1">
    <source>
        <dbReference type="SAM" id="MobiDB-lite"/>
    </source>
</evidence>
<dbReference type="NCBIfam" id="TIGR04137">
    <property type="entry name" value="Chlam_Ver_rRNA"/>
    <property type="match status" value="1"/>
</dbReference>
<dbReference type="RefSeq" id="WP_128699542.1">
    <property type="nucleotide sequence ID" value="NZ_CP019384.1"/>
</dbReference>
<accession>A0A410P463</accession>
<dbReference type="InterPro" id="IPR026405">
    <property type="entry name" value="Chlam/Ver/Plancto_rRNA"/>
</dbReference>
<keyword evidence="3" id="KW-1185">Reference proteome</keyword>
<gene>
    <name evidence="2" type="ORF">BU251_03715</name>
</gene>
<evidence type="ECO:0000313" key="3">
    <source>
        <dbReference type="Proteomes" id="UP000287243"/>
    </source>
</evidence>
<feature type="compositionally biased region" description="Low complexity" evidence="1">
    <location>
        <begin position="66"/>
        <end position="82"/>
    </location>
</feature>
<dbReference type="OrthoDB" id="9804604at2"/>
<organism evidence="2 3">
    <name type="scientific">Velamenicoccus archaeovorus</name>
    <dbReference type="NCBI Taxonomy" id="1930593"/>
    <lineage>
        <taxon>Bacteria</taxon>
        <taxon>Pseudomonadati</taxon>
        <taxon>Candidatus Omnitrophota</taxon>
        <taxon>Candidatus Velamenicoccus</taxon>
    </lineage>
</organism>
<evidence type="ECO:0008006" key="4">
    <source>
        <dbReference type="Google" id="ProtNLM"/>
    </source>
</evidence>
<protein>
    <recommendedName>
        <fullName evidence="4">Small basic protein</fullName>
    </recommendedName>
</protein>
<proteinExistence type="predicted"/>
<reference evidence="2 3" key="1">
    <citation type="submission" date="2017-01" db="EMBL/GenBank/DDBJ databases">
        <title>First insights into the biology of 'candidatus Vampirococcus archaeovorus'.</title>
        <authorList>
            <person name="Kizina J."/>
            <person name="Jordan S."/>
            <person name="Stueber K."/>
            <person name="Reinhardt R."/>
            <person name="Harder J."/>
        </authorList>
    </citation>
    <scope>NUCLEOTIDE SEQUENCE [LARGE SCALE GENOMIC DNA]</scope>
    <source>
        <strain evidence="2 3">LiM</strain>
    </source>
</reference>
<evidence type="ECO:0000313" key="2">
    <source>
        <dbReference type="EMBL" id="QAT16902.1"/>
    </source>
</evidence>
<dbReference type="Proteomes" id="UP000287243">
    <property type="component" value="Chromosome"/>
</dbReference>
<sequence length="91" mass="9673">MSIHPSLGAAVKGKQAKSVLKRTERIKYLMNKGLWKEDSKVFGLPKIKAVRIKIKKEKAAEKPAEEGAVAAAGAPAATPAPDQKAKAPAKK</sequence>
<dbReference type="KEGG" id="vai:BU251_03715"/>